<protein>
    <recommendedName>
        <fullName evidence="3">Transglutaminase N-terminal domain-containing protein</fullName>
    </recommendedName>
</protein>
<evidence type="ECO:0000256" key="1">
    <source>
        <dbReference type="ARBA" id="ARBA00005968"/>
    </source>
</evidence>
<feature type="compositionally biased region" description="Basic and acidic residues" evidence="2">
    <location>
        <begin position="1"/>
        <end position="13"/>
    </location>
</feature>
<dbReference type="InterPro" id="IPR001102">
    <property type="entry name" value="Transglutaminase_N"/>
</dbReference>
<keyword evidence="5" id="KW-1185">Reference proteome</keyword>
<dbReference type="EMBL" id="JAHRIN010009383">
    <property type="protein sequence ID" value="MEQ2194560.1"/>
    <property type="molecule type" value="Genomic_DNA"/>
</dbReference>
<dbReference type="PANTHER" id="PTHR11590">
    <property type="entry name" value="PROTEIN-GLUTAMINE GAMMA-GLUTAMYLTRANSFERASE"/>
    <property type="match status" value="1"/>
</dbReference>
<dbReference type="Proteomes" id="UP001434883">
    <property type="component" value="Unassembled WGS sequence"/>
</dbReference>
<comment type="similarity">
    <text evidence="1">Belongs to the transglutaminase superfamily. Transglutaminase family.</text>
</comment>
<evidence type="ECO:0000313" key="4">
    <source>
        <dbReference type="EMBL" id="MEQ2194560.1"/>
    </source>
</evidence>
<comment type="caution">
    <text evidence="4">The sequence shown here is derived from an EMBL/GenBank/DDBJ whole genome shotgun (WGS) entry which is preliminary data.</text>
</comment>
<dbReference type="InterPro" id="IPR013783">
    <property type="entry name" value="Ig-like_fold"/>
</dbReference>
<dbReference type="Pfam" id="PF00868">
    <property type="entry name" value="Transglut_N"/>
    <property type="match status" value="1"/>
</dbReference>
<evidence type="ECO:0000313" key="5">
    <source>
        <dbReference type="Proteomes" id="UP001434883"/>
    </source>
</evidence>
<gene>
    <name evidence="4" type="ORF">XENOCAPTIV_030860</name>
</gene>
<dbReference type="InterPro" id="IPR050779">
    <property type="entry name" value="Transglutaminase"/>
</dbReference>
<dbReference type="PANTHER" id="PTHR11590:SF49">
    <property type="entry name" value="PROTEIN-GLUTAMINE GAMMA-GLUTAMYLTRANSFERASE K"/>
    <property type="match status" value="1"/>
</dbReference>
<feature type="region of interest" description="Disordered" evidence="2">
    <location>
        <begin position="1"/>
        <end position="20"/>
    </location>
</feature>
<reference evidence="4 5" key="1">
    <citation type="submission" date="2021-06" db="EMBL/GenBank/DDBJ databases">
        <authorList>
            <person name="Palmer J.M."/>
        </authorList>
    </citation>
    <scope>NUCLEOTIDE SEQUENCE [LARGE SCALE GENOMIC DNA]</scope>
    <source>
        <strain evidence="4 5">XC_2019</strain>
        <tissue evidence="4">Muscle</tissue>
    </source>
</reference>
<feature type="non-terminal residue" evidence="4">
    <location>
        <position position="1"/>
    </location>
</feature>
<evidence type="ECO:0000259" key="3">
    <source>
        <dbReference type="Pfam" id="PF00868"/>
    </source>
</evidence>
<evidence type="ECO:0000256" key="2">
    <source>
        <dbReference type="SAM" id="MobiDB-lite"/>
    </source>
</evidence>
<name>A0ABV0QFG1_9TELE</name>
<dbReference type="Gene3D" id="2.60.40.10">
    <property type="entry name" value="Immunoglobulins"/>
    <property type="match status" value="1"/>
</dbReference>
<organism evidence="4 5">
    <name type="scientific">Xenoophorus captivus</name>
    <dbReference type="NCBI Taxonomy" id="1517983"/>
    <lineage>
        <taxon>Eukaryota</taxon>
        <taxon>Metazoa</taxon>
        <taxon>Chordata</taxon>
        <taxon>Craniata</taxon>
        <taxon>Vertebrata</taxon>
        <taxon>Euteleostomi</taxon>
        <taxon>Actinopterygii</taxon>
        <taxon>Neopterygii</taxon>
        <taxon>Teleostei</taxon>
        <taxon>Neoteleostei</taxon>
        <taxon>Acanthomorphata</taxon>
        <taxon>Ovalentaria</taxon>
        <taxon>Atherinomorphae</taxon>
        <taxon>Cyprinodontiformes</taxon>
        <taxon>Goodeidae</taxon>
        <taxon>Xenoophorus</taxon>
    </lineage>
</organism>
<feature type="domain" description="Transglutaminase N-terminal" evidence="3">
    <location>
        <begin position="95"/>
        <end position="149"/>
    </location>
</feature>
<dbReference type="InterPro" id="IPR014756">
    <property type="entry name" value="Ig_E-set"/>
</dbReference>
<feature type="compositionally biased region" description="Basic and acidic residues" evidence="2">
    <location>
        <begin position="84"/>
        <end position="97"/>
    </location>
</feature>
<feature type="region of interest" description="Disordered" evidence="2">
    <location>
        <begin position="74"/>
        <end position="97"/>
    </location>
</feature>
<sequence length="189" mass="20931">MPGERLTIRKPSEVGRFPGAAAPTRVELTIQSEGGKKQEEGACRRWFRKICPCCCKRQNSASYDVTDKVEFTKPPAPAVVTTPEPDKSKPENGEMKETEGTHVIIPLVDSLKDERWEAKITEQKCNKIRLSVNSPADAVIGLYGLTVTTQSAKDEEPTVYNSSENIIMLYNPWCEGKLGLGRKTAKGFT</sequence>
<accession>A0ABV0QFG1</accession>
<dbReference type="SUPFAM" id="SSF81296">
    <property type="entry name" value="E set domains"/>
    <property type="match status" value="1"/>
</dbReference>
<proteinExistence type="inferred from homology"/>